<keyword evidence="2" id="KW-0488">Methylation</keyword>
<evidence type="ECO:0000256" key="7">
    <source>
        <dbReference type="ARBA" id="ARBA00046278"/>
    </source>
</evidence>
<dbReference type="InterPro" id="IPR010908">
    <property type="entry name" value="Longin_dom"/>
</dbReference>
<name>A0A7G2CPY1_9TRYP</name>
<keyword evidence="3" id="KW-0472">Membrane</keyword>
<keyword evidence="6" id="KW-0636">Prenylation</keyword>
<evidence type="ECO:0000313" key="12">
    <source>
        <dbReference type="Proteomes" id="UP000515908"/>
    </source>
</evidence>
<evidence type="ECO:0000256" key="8">
    <source>
        <dbReference type="PROSITE-ProRule" id="PRU00290"/>
    </source>
</evidence>
<evidence type="ECO:0000259" key="9">
    <source>
        <dbReference type="PROSITE" id="PS50859"/>
    </source>
</evidence>
<dbReference type="Pfam" id="PF13774">
    <property type="entry name" value="Longin"/>
    <property type="match status" value="1"/>
</dbReference>
<dbReference type="SUPFAM" id="SSF64356">
    <property type="entry name" value="SNARE-like"/>
    <property type="match status" value="1"/>
</dbReference>
<dbReference type="Gene3D" id="3.30.450.50">
    <property type="entry name" value="Longin domain"/>
    <property type="match status" value="1"/>
</dbReference>
<proteinExistence type="inferred from homology"/>
<comment type="subcellular location">
    <subcellularLocation>
        <location evidence="7">Endomembrane system</location>
        <topology evidence="7">Lipid-anchor</topology>
        <orientation evidence="7">Cytoplasmic side</orientation>
    </subcellularLocation>
</comment>
<evidence type="ECO:0000256" key="2">
    <source>
        <dbReference type="ARBA" id="ARBA00022481"/>
    </source>
</evidence>
<keyword evidence="12" id="KW-1185">Reference proteome</keyword>
<feature type="domain" description="V-SNARE coiled-coil homology" evidence="10">
    <location>
        <begin position="164"/>
        <end position="225"/>
    </location>
</feature>
<keyword evidence="5" id="KW-0449">Lipoprotein</keyword>
<dbReference type="AlphaFoldDB" id="A0A7G2CPY1"/>
<sequence>MKLYAIVILQPRKDNKTAGTAENAAPNALRSCSAVDVSSFGFFQRYSAKEFIFFLSRLVASKITLNGAKTQVTESDYCCFAVSSSVATSGGSPIVAVAIADIEYNNRVAFTMLNEVLLNFQRTFKNKYEYALVSNPPAQDDYLSPWAYLDDMLAKYQKPEEVDKILKIQRDIEDTKIIMYNAVDQMLARGEKIDTIVANTEDLSMASKTFYDQAKQTNSGCCSVM</sequence>
<dbReference type="PANTHER" id="PTHR45806:SF1">
    <property type="entry name" value="SYNAPTOBREVIN HOMOLOG YKT6"/>
    <property type="match status" value="1"/>
</dbReference>
<dbReference type="SUPFAM" id="SSF58038">
    <property type="entry name" value="SNARE fusion complex"/>
    <property type="match status" value="1"/>
</dbReference>
<evidence type="ECO:0000256" key="6">
    <source>
        <dbReference type="ARBA" id="ARBA00023289"/>
    </source>
</evidence>
<protein>
    <submittedName>
        <fullName evidence="11">Regulated-SNARE-like domain/Synaptobrevin, putative</fullName>
    </submittedName>
</protein>
<evidence type="ECO:0000256" key="3">
    <source>
        <dbReference type="ARBA" id="ARBA00023136"/>
    </source>
</evidence>
<dbReference type="EMBL" id="LR877163">
    <property type="protein sequence ID" value="CAD2221024.1"/>
    <property type="molecule type" value="Genomic_DNA"/>
</dbReference>
<dbReference type="GO" id="GO:0005794">
    <property type="term" value="C:Golgi apparatus"/>
    <property type="evidence" value="ECO:0007669"/>
    <property type="project" value="TreeGrafter"/>
</dbReference>
<dbReference type="CDD" id="cd14824">
    <property type="entry name" value="Longin"/>
    <property type="match status" value="1"/>
</dbReference>
<feature type="domain" description="Longin" evidence="9">
    <location>
        <begin position="7"/>
        <end position="124"/>
    </location>
</feature>
<dbReference type="GO" id="GO:0006888">
    <property type="term" value="P:endoplasmic reticulum to Golgi vesicle-mediated transport"/>
    <property type="evidence" value="ECO:0007669"/>
    <property type="project" value="TreeGrafter"/>
</dbReference>
<comment type="similarity">
    <text evidence="1">Belongs to the synaptobrevin family.</text>
</comment>
<dbReference type="VEuPathDB" id="TriTrypDB:ADEAN_000855100"/>
<dbReference type="PROSITE" id="PS50892">
    <property type="entry name" value="V_SNARE"/>
    <property type="match status" value="1"/>
</dbReference>
<reference evidence="11 12" key="1">
    <citation type="submission" date="2020-08" db="EMBL/GenBank/DDBJ databases">
        <authorList>
            <person name="Newling K."/>
            <person name="Davey J."/>
            <person name="Forrester S."/>
        </authorList>
    </citation>
    <scope>NUCLEOTIDE SEQUENCE [LARGE SCALE GENOMIC DNA]</scope>
    <source>
        <strain evidence="12">Crithidia deanei Carvalho (ATCC PRA-265)</strain>
    </source>
</reference>
<evidence type="ECO:0000256" key="5">
    <source>
        <dbReference type="ARBA" id="ARBA00023288"/>
    </source>
</evidence>
<dbReference type="PROSITE" id="PS50859">
    <property type="entry name" value="LONGIN"/>
    <property type="match status" value="1"/>
</dbReference>
<evidence type="ECO:0000256" key="4">
    <source>
        <dbReference type="ARBA" id="ARBA00023139"/>
    </source>
</evidence>
<dbReference type="PANTHER" id="PTHR45806">
    <property type="entry name" value="SYNAPTOBREVIN HOMOLOG YKT6"/>
    <property type="match status" value="1"/>
</dbReference>
<evidence type="ECO:0000259" key="10">
    <source>
        <dbReference type="PROSITE" id="PS50892"/>
    </source>
</evidence>
<dbReference type="GO" id="GO:0005484">
    <property type="term" value="F:SNAP receptor activity"/>
    <property type="evidence" value="ECO:0007669"/>
    <property type="project" value="TreeGrafter"/>
</dbReference>
<dbReference type="Gene3D" id="1.20.5.110">
    <property type="match status" value="1"/>
</dbReference>
<evidence type="ECO:0000313" key="11">
    <source>
        <dbReference type="EMBL" id="CAD2221024.1"/>
    </source>
</evidence>
<gene>
    <name evidence="11" type="ORF">ADEAN_000855100</name>
</gene>
<dbReference type="InterPro" id="IPR042855">
    <property type="entry name" value="V_SNARE_CC"/>
</dbReference>
<dbReference type="Proteomes" id="UP000515908">
    <property type="component" value="Chromosome 19"/>
</dbReference>
<keyword evidence="4" id="KW-0564">Palmitate</keyword>
<dbReference type="SMART" id="SM01270">
    <property type="entry name" value="Longin"/>
    <property type="match status" value="1"/>
</dbReference>
<organism evidence="11 12">
    <name type="scientific">Angomonas deanei</name>
    <dbReference type="NCBI Taxonomy" id="59799"/>
    <lineage>
        <taxon>Eukaryota</taxon>
        <taxon>Discoba</taxon>
        <taxon>Euglenozoa</taxon>
        <taxon>Kinetoplastea</taxon>
        <taxon>Metakinetoplastina</taxon>
        <taxon>Trypanosomatida</taxon>
        <taxon>Trypanosomatidae</taxon>
        <taxon>Strigomonadinae</taxon>
        <taxon>Angomonas</taxon>
    </lineage>
</organism>
<dbReference type="Pfam" id="PF00957">
    <property type="entry name" value="Synaptobrevin"/>
    <property type="match status" value="1"/>
</dbReference>
<accession>A0A7G2CPY1</accession>
<dbReference type="InterPro" id="IPR011012">
    <property type="entry name" value="Longin-like_dom_sf"/>
</dbReference>
<keyword evidence="8" id="KW-0175">Coiled coil</keyword>
<evidence type="ECO:0000256" key="1">
    <source>
        <dbReference type="ARBA" id="ARBA00008025"/>
    </source>
</evidence>